<dbReference type="Proteomes" id="UP000585614">
    <property type="component" value="Unassembled WGS sequence"/>
</dbReference>
<gene>
    <name evidence="2" type="ORF">mRhiFer1_007114</name>
</gene>
<organism evidence="2 3">
    <name type="scientific">Rhinolophus ferrumequinum</name>
    <name type="common">Greater horseshoe bat</name>
    <dbReference type="NCBI Taxonomy" id="59479"/>
    <lineage>
        <taxon>Eukaryota</taxon>
        <taxon>Metazoa</taxon>
        <taxon>Chordata</taxon>
        <taxon>Craniata</taxon>
        <taxon>Vertebrata</taxon>
        <taxon>Euteleostomi</taxon>
        <taxon>Mammalia</taxon>
        <taxon>Eutheria</taxon>
        <taxon>Laurasiatheria</taxon>
        <taxon>Chiroptera</taxon>
        <taxon>Yinpterochiroptera</taxon>
        <taxon>Rhinolophoidea</taxon>
        <taxon>Rhinolophidae</taxon>
        <taxon>Rhinolophinae</taxon>
        <taxon>Rhinolophus</taxon>
    </lineage>
</organism>
<feature type="region of interest" description="Disordered" evidence="1">
    <location>
        <begin position="1"/>
        <end position="76"/>
    </location>
</feature>
<comment type="caution">
    <text evidence="2">The sequence shown here is derived from an EMBL/GenBank/DDBJ whole genome shotgun (WGS) entry which is preliminary data.</text>
</comment>
<reference evidence="2 3" key="1">
    <citation type="journal article" date="2020" name="Nature">
        <title>Six reference-quality genomes reveal evolution of bat adaptations.</title>
        <authorList>
            <person name="Jebb D."/>
            <person name="Huang Z."/>
            <person name="Pippel M."/>
            <person name="Hughes G.M."/>
            <person name="Lavrichenko K."/>
            <person name="Devanna P."/>
            <person name="Winkler S."/>
            <person name="Jermiin L.S."/>
            <person name="Skirmuntt E.C."/>
            <person name="Katzourakis A."/>
            <person name="Burkitt-Gray L."/>
            <person name="Ray D.A."/>
            <person name="Sullivan K.A.M."/>
            <person name="Roscito J.G."/>
            <person name="Kirilenko B.M."/>
            <person name="Davalos L.M."/>
            <person name="Corthals A.P."/>
            <person name="Power M.L."/>
            <person name="Jones G."/>
            <person name="Ransome R.D."/>
            <person name="Dechmann D.K.N."/>
            <person name="Locatelli A.G."/>
            <person name="Puechmaille S.J."/>
            <person name="Fedrigo O."/>
            <person name="Jarvis E.D."/>
            <person name="Hiller M."/>
            <person name="Vernes S.C."/>
            <person name="Myers E.W."/>
            <person name="Teeling E.C."/>
        </authorList>
    </citation>
    <scope>NUCLEOTIDE SEQUENCE [LARGE SCALE GENOMIC DNA]</scope>
    <source>
        <strain evidence="2">MRhiFer1</strain>
        <tissue evidence="2">Lung</tissue>
    </source>
</reference>
<name>A0A7J7WQJ8_RHIFE</name>
<accession>A0A7J7WQJ8</accession>
<evidence type="ECO:0000313" key="3">
    <source>
        <dbReference type="Proteomes" id="UP000585614"/>
    </source>
</evidence>
<sequence>MSSRLPQPHISHNPALPNLIGSRLRPMVAHRRRRGSQSAVGSPERSGAELEAGDAARVVRSGREETTRGLPAYCGG</sequence>
<evidence type="ECO:0000313" key="2">
    <source>
        <dbReference type="EMBL" id="KAF6339558.1"/>
    </source>
</evidence>
<dbReference type="EMBL" id="JACAGC010000010">
    <property type="protein sequence ID" value="KAF6339558.1"/>
    <property type="molecule type" value="Genomic_DNA"/>
</dbReference>
<protein>
    <submittedName>
        <fullName evidence="2">KAT8 regulatory NSL complex subunit 2</fullName>
    </submittedName>
</protein>
<proteinExistence type="predicted"/>
<dbReference type="AlphaFoldDB" id="A0A7J7WQJ8"/>
<evidence type="ECO:0000256" key="1">
    <source>
        <dbReference type="SAM" id="MobiDB-lite"/>
    </source>
</evidence>